<sequence length="369" mass="41376">MNNFNKTFVIFSISLLACIGFIIISCEKGTVTEDEYNIQYNRSAQLNNLYNNGILPIHSTFINELSKLNDAAVAFSVNISSENLIILQNQWKVTASVWSQCELYNIGEIKDSFVHFLIANRPTNTEAIESFISTDQIINKETLALKGASSKGISAIEYLLFEHDNETTLSLFSDNSRRADYLTAAIQVLQDDANELYNLWIQYSDTFVNALQSDLDGGQNQLINAMVSLIEEIIQSKLGKALGDSNGGIITIDELEAYRSDSSLELIENNLIALQKCFTGNFKENNRKYGFDNYLNDLDNTELVQTINSQFEKCFNTLNKINSLNQTLSVNPSLAEELKTDFTNLLILIKVDMSNFIGSTITFNDNDGD</sequence>
<dbReference type="InterPro" id="IPR018976">
    <property type="entry name" value="Imelysin-like"/>
</dbReference>
<name>A0A9E7CZZ2_9FLAO</name>
<dbReference type="Gene3D" id="1.20.1420.20">
    <property type="entry name" value="M75 peptidase, HXXE motif"/>
    <property type="match status" value="1"/>
</dbReference>
<dbReference type="InterPro" id="IPR038352">
    <property type="entry name" value="Imelysin_sf"/>
</dbReference>
<feature type="domain" description="Imelysin-like" evidence="4">
    <location>
        <begin position="54"/>
        <end position="323"/>
    </location>
</feature>
<dbReference type="PROSITE" id="PS51257">
    <property type="entry name" value="PROKAR_LIPOPROTEIN"/>
    <property type="match status" value="1"/>
</dbReference>
<accession>A0A9E7CZZ2</accession>
<proteinExistence type="predicted"/>
<evidence type="ECO:0000259" key="4">
    <source>
        <dbReference type="Pfam" id="PF09375"/>
    </source>
</evidence>
<dbReference type="RefSeq" id="WP_255843872.1">
    <property type="nucleotide sequence ID" value="NZ_CP094358.1"/>
</dbReference>
<dbReference type="EMBL" id="CP094358">
    <property type="protein sequence ID" value="UOB17995.1"/>
    <property type="molecule type" value="Genomic_DNA"/>
</dbReference>
<dbReference type="InterPro" id="IPR034984">
    <property type="entry name" value="Imelysin-like_IPPA"/>
</dbReference>
<keyword evidence="3" id="KW-1133">Transmembrane helix</keyword>
<dbReference type="GO" id="GO:0030313">
    <property type="term" value="C:cell envelope"/>
    <property type="evidence" value="ECO:0007669"/>
    <property type="project" value="UniProtKB-SubCell"/>
</dbReference>
<dbReference type="AlphaFoldDB" id="A0A9E7CZZ2"/>
<dbReference type="CDD" id="cd14659">
    <property type="entry name" value="Imelysin-like_IPPA"/>
    <property type="match status" value="1"/>
</dbReference>
<feature type="transmembrane region" description="Helical" evidence="3">
    <location>
        <begin position="7"/>
        <end position="24"/>
    </location>
</feature>
<protein>
    <submittedName>
        <fullName evidence="5">Imelysin family protein</fullName>
    </submittedName>
</protein>
<keyword evidence="2" id="KW-0732">Signal</keyword>
<dbReference type="Pfam" id="PF09375">
    <property type="entry name" value="Peptidase_M75"/>
    <property type="match status" value="1"/>
</dbReference>
<reference evidence="5" key="1">
    <citation type="submission" date="2022-03" db="EMBL/GenBank/DDBJ databases">
        <title>Description of Abyssus ytuae gen. nov., sp. nov., a novel member of the family Flavobacteriaceae isolated from the sediment of Mariana Trench.</title>
        <authorList>
            <person name="Zhang J."/>
            <person name="Xu X."/>
        </authorList>
    </citation>
    <scope>NUCLEOTIDE SEQUENCE</scope>
    <source>
        <strain evidence="5">MT3330</strain>
    </source>
</reference>
<dbReference type="KEGG" id="fbm:MQE35_01545"/>
<evidence type="ECO:0000256" key="2">
    <source>
        <dbReference type="ARBA" id="ARBA00022729"/>
    </source>
</evidence>
<gene>
    <name evidence="5" type="ORF">MQE35_01545</name>
</gene>
<keyword evidence="3" id="KW-0472">Membrane</keyword>
<organism evidence="5 6">
    <name type="scientific">Abyssalbus ytuae</name>
    <dbReference type="NCBI Taxonomy" id="2926907"/>
    <lineage>
        <taxon>Bacteria</taxon>
        <taxon>Pseudomonadati</taxon>
        <taxon>Bacteroidota</taxon>
        <taxon>Flavobacteriia</taxon>
        <taxon>Flavobacteriales</taxon>
        <taxon>Flavobacteriaceae</taxon>
        <taxon>Abyssalbus</taxon>
    </lineage>
</organism>
<comment type="subcellular location">
    <subcellularLocation>
        <location evidence="1">Cell envelope</location>
    </subcellularLocation>
</comment>
<evidence type="ECO:0000313" key="5">
    <source>
        <dbReference type="EMBL" id="UOB17995.1"/>
    </source>
</evidence>
<keyword evidence="3" id="KW-0812">Transmembrane</keyword>
<evidence type="ECO:0000256" key="3">
    <source>
        <dbReference type="SAM" id="Phobius"/>
    </source>
</evidence>
<dbReference type="Proteomes" id="UP000831290">
    <property type="component" value="Chromosome"/>
</dbReference>
<keyword evidence="6" id="KW-1185">Reference proteome</keyword>
<evidence type="ECO:0000313" key="6">
    <source>
        <dbReference type="Proteomes" id="UP000831290"/>
    </source>
</evidence>
<evidence type="ECO:0000256" key="1">
    <source>
        <dbReference type="ARBA" id="ARBA00004196"/>
    </source>
</evidence>